<dbReference type="GO" id="GO:0005739">
    <property type="term" value="C:mitochondrion"/>
    <property type="evidence" value="ECO:0007669"/>
    <property type="project" value="TreeGrafter"/>
</dbReference>
<evidence type="ECO:0000313" key="3">
    <source>
        <dbReference type="Proteomes" id="UP001295794"/>
    </source>
</evidence>
<dbReference type="InterPro" id="IPR001932">
    <property type="entry name" value="PPM-type_phosphatase-like_dom"/>
</dbReference>
<feature type="non-terminal residue" evidence="2">
    <location>
        <position position="1"/>
    </location>
</feature>
<dbReference type="SUPFAM" id="SSF81606">
    <property type="entry name" value="PP2C-like"/>
    <property type="match status" value="1"/>
</dbReference>
<dbReference type="GO" id="GO:0004741">
    <property type="term" value="F:[pyruvate dehydrogenase (acetyl-transferring)]-phosphatase activity"/>
    <property type="evidence" value="ECO:0007669"/>
    <property type="project" value="TreeGrafter"/>
</dbReference>
<proteinExistence type="predicted"/>
<dbReference type="EMBL" id="CAVNYO010000434">
    <property type="protein sequence ID" value="CAK5279053.1"/>
    <property type="molecule type" value="Genomic_DNA"/>
</dbReference>
<keyword evidence="3" id="KW-1185">Reference proteome</keyword>
<dbReference type="PANTHER" id="PTHR13832:SF792">
    <property type="entry name" value="GM14286P"/>
    <property type="match status" value="1"/>
</dbReference>
<dbReference type="Gene3D" id="3.60.40.10">
    <property type="entry name" value="PPM-type phosphatase domain"/>
    <property type="match status" value="1"/>
</dbReference>
<gene>
    <name evidence="2" type="ORF">MYCIT1_LOCUS28866</name>
</gene>
<evidence type="ECO:0000313" key="2">
    <source>
        <dbReference type="EMBL" id="CAK5279053.1"/>
    </source>
</evidence>
<organism evidence="2 3">
    <name type="scientific">Mycena citricolor</name>
    <dbReference type="NCBI Taxonomy" id="2018698"/>
    <lineage>
        <taxon>Eukaryota</taxon>
        <taxon>Fungi</taxon>
        <taxon>Dikarya</taxon>
        <taxon>Basidiomycota</taxon>
        <taxon>Agaricomycotina</taxon>
        <taxon>Agaricomycetes</taxon>
        <taxon>Agaricomycetidae</taxon>
        <taxon>Agaricales</taxon>
        <taxon>Marasmiineae</taxon>
        <taxon>Mycenaceae</taxon>
        <taxon>Mycena</taxon>
    </lineage>
</organism>
<dbReference type="PANTHER" id="PTHR13832">
    <property type="entry name" value="PROTEIN PHOSPHATASE 2C"/>
    <property type="match status" value="1"/>
</dbReference>
<dbReference type="PROSITE" id="PS51746">
    <property type="entry name" value="PPM_2"/>
    <property type="match status" value="1"/>
</dbReference>
<protein>
    <recommendedName>
        <fullName evidence="1">PPM-type phosphatase domain-containing protein</fullName>
    </recommendedName>
</protein>
<dbReference type="SMART" id="SM00332">
    <property type="entry name" value="PP2Cc"/>
    <property type="match status" value="1"/>
</dbReference>
<dbReference type="Pfam" id="PF00481">
    <property type="entry name" value="PP2C"/>
    <property type="match status" value="1"/>
</dbReference>
<accession>A0AAD2K507</accession>
<dbReference type="CDD" id="cd00143">
    <property type="entry name" value="PP2Cc"/>
    <property type="match status" value="1"/>
</dbReference>
<dbReference type="Proteomes" id="UP001295794">
    <property type="component" value="Unassembled WGS sequence"/>
</dbReference>
<sequence length="457" mass="51563">ASALRSCRTSRLLAFSASFAGGSFALYNACNRRPVHNDTGTRQFEDQRIRRLDTTVLRPGEAVLRQDFSIWQSHRHCTNIFDTDEAREHGWSIWALYDDYSGDQTTNFLVKYLTFTLIRNLERLYRGTLGEHHPTLIGDDSTEPEVTFGAIAPDAAQVHSEIKDLFLQLDQDIVELPVEQLRKTATEEPSIYTMSAMMLQEAHSGSRALLSFFEARPRRLHVSNIGTSRAVLGRRRPGQDLYDVHVLSAEHTAGNASEVARISALHPGEEGLFEGGKFMGWDFTRAFGHGAMKWARDAQQFLYDNCLGDKPMDRCKTPPYLTAEPETTTVEIQSGDFLIVASHGLWDCLTSEEAVGLIGLWLDTKRVPLDSFDLDTPRRKFYERTDLPVRLADNETHYRTWRVKKRFVNVDGNAAWHLTRNATGGANVDVHAALTEIGIPRSGMIRDDIGVIVTFFE</sequence>
<dbReference type="AlphaFoldDB" id="A0AAD2K507"/>
<dbReference type="InterPro" id="IPR036457">
    <property type="entry name" value="PPM-type-like_dom_sf"/>
</dbReference>
<name>A0AAD2K507_9AGAR</name>
<comment type="caution">
    <text evidence="2">The sequence shown here is derived from an EMBL/GenBank/DDBJ whole genome shotgun (WGS) entry which is preliminary data.</text>
</comment>
<reference evidence="2" key="1">
    <citation type="submission" date="2023-11" db="EMBL/GenBank/DDBJ databases">
        <authorList>
            <person name="De Vega J J."/>
            <person name="De Vega J J."/>
        </authorList>
    </citation>
    <scope>NUCLEOTIDE SEQUENCE</scope>
</reference>
<feature type="domain" description="PPM-type phosphatase" evidence="1">
    <location>
        <begin position="73"/>
        <end position="456"/>
    </location>
</feature>
<dbReference type="InterPro" id="IPR015655">
    <property type="entry name" value="PP2C"/>
</dbReference>
<evidence type="ECO:0000259" key="1">
    <source>
        <dbReference type="PROSITE" id="PS51746"/>
    </source>
</evidence>